<accession>A0A931C9V2</accession>
<name>A0A931C9V2_9ACTN</name>
<dbReference type="Pfam" id="PF00563">
    <property type="entry name" value="EAL"/>
    <property type="match status" value="1"/>
</dbReference>
<dbReference type="PROSITE" id="PS50883">
    <property type="entry name" value="EAL"/>
    <property type="match status" value="1"/>
</dbReference>
<dbReference type="Gene3D" id="3.20.20.450">
    <property type="entry name" value="EAL domain"/>
    <property type="match status" value="1"/>
</dbReference>
<dbReference type="RefSeq" id="WP_196415825.1">
    <property type="nucleotide sequence ID" value="NZ_JADQTO010000010.1"/>
</dbReference>
<evidence type="ECO:0000259" key="1">
    <source>
        <dbReference type="PROSITE" id="PS50883"/>
    </source>
</evidence>
<dbReference type="InterPro" id="IPR035919">
    <property type="entry name" value="EAL_sf"/>
</dbReference>
<keyword evidence="3" id="KW-1185">Reference proteome</keyword>
<feature type="domain" description="EAL" evidence="1">
    <location>
        <begin position="7"/>
        <end position="257"/>
    </location>
</feature>
<dbReference type="EMBL" id="JADQTO010000010">
    <property type="protein sequence ID" value="MBG0564032.1"/>
    <property type="molecule type" value="Genomic_DNA"/>
</dbReference>
<dbReference type="PANTHER" id="PTHR33121:SF76">
    <property type="entry name" value="SIGNALING PROTEIN"/>
    <property type="match status" value="1"/>
</dbReference>
<dbReference type="Proteomes" id="UP000598146">
    <property type="component" value="Unassembled WGS sequence"/>
</dbReference>
<reference evidence="2" key="1">
    <citation type="submission" date="2020-11" db="EMBL/GenBank/DDBJ databases">
        <title>Isolation and identification of active actinomycetes.</title>
        <authorList>
            <person name="Sun X."/>
        </authorList>
    </citation>
    <scope>NUCLEOTIDE SEQUENCE</scope>
    <source>
        <strain evidence="2">NEAU-A11</strain>
    </source>
</reference>
<protein>
    <submittedName>
        <fullName evidence="2">EAL domain-containing protein</fullName>
    </submittedName>
</protein>
<organism evidence="2 3">
    <name type="scientific">Actinoplanes aureus</name>
    <dbReference type="NCBI Taxonomy" id="2792083"/>
    <lineage>
        <taxon>Bacteria</taxon>
        <taxon>Bacillati</taxon>
        <taxon>Actinomycetota</taxon>
        <taxon>Actinomycetes</taxon>
        <taxon>Micromonosporales</taxon>
        <taxon>Micromonosporaceae</taxon>
        <taxon>Actinoplanes</taxon>
    </lineage>
</organism>
<dbReference type="CDD" id="cd01948">
    <property type="entry name" value="EAL"/>
    <property type="match status" value="1"/>
</dbReference>
<dbReference type="InterPro" id="IPR050706">
    <property type="entry name" value="Cyclic-di-GMP_PDE-like"/>
</dbReference>
<dbReference type="PANTHER" id="PTHR33121">
    <property type="entry name" value="CYCLIC DI-GMP PHOSPHODIESTERASE PDEF"/>
    <property type="match status" value="1"/>
</dbReference>
<gene>
    <name evidence="2" type="ORF">I4J89_21555</name>
</gene>
<evidence type="ECO:0000313" key="2">
    <source>
        <dbReference type="EMBL" id="MBG0564032.1"/>
    </source>
</evidence>
<dbReference type="AlphaFoldDB" id="A0A931C9V2"/>
<dbReference type="InterPro" id="IPR001633">
    <property type="entry name" value="EAL_dom"/>
</dbReference>
<proteinExistence type="predicted"/>
<evidence type="ECO:0000313" key="3">
    <source>
        <dbReference type="Proteomes" id="UP000598146"/>
    </source>
</evidence>
<comment type="caution">
    <text evidence="2">The sequence shown here is derived from an EMBL/GenBank/DDBJ whole genome shotgun (WGS) entry which is preliminary data.</text>
</comment>
<dbReference type="SUPFAM" id="SSF141868">
    <property type="entry name" value="EAL domain-like"/>
    <property type="match status" value="1"/>
</dbReference>
<sequence>MRTAEASIAASLDADDAIDLVLRDRLVTPHYQPIVDLASRSVVAVESLARGPVGSALERPDQLFDAARRAGRLGAMDLLCTERAVECALSSATPPPLLFCNAEPAVLDQPFSPRLLELVLGELPFRMILEYTERGLPTVPGALLRVAGTVEACGNGIALDDVGADPMSLAFLPIIEPEVIKLDMHLLRNPHAPATLETCRIVRAAARRTGAVVIAEGVETEADLRTALALGATWGQGWLFGRPVPIEALDLSGAARFEALRPSRPGFHQPAGTPFEIAAARGAPRAGTVDAVVEAVTRMCAAVGPDDAAVVVASCDDPEVVARIRRVLDTVTSPGAYVAVTDPAPAQPAPAEIAVAVIGTDGAEAVCLRTPAPGTDQGELVRSGNLPTVAAVGRALLKRLA</sequence>
<dbReference type="GO" id="GO:0071111">
    <property type="term" value="F:cyclic-guanylate-specific phosphodiesterase activity"/>
    <property type="evidence" value="ECO:0007669"/>
    <property type="project" value="InterPro"/>
</dbReference>
<dbReference type="SMART" id="SM00052">
    <property type="entry name" value="EAL"/>
    <property type="match status" value="1"/>
</dbReference>